<name>A0A0H4WXM9_9BACT</name>
<dbReference type="eggNOG" id="COG0750">
    <property type="taxonomic scope" value="Bacteria"/>
</dbReference>
<keyword evidence="5 12" id="KW-0812">Transmembrane</keyword>
<feature type="compositionally biased region" description="Low complexity" evidence="11">
    <location>
        <begin position="516"/>
        <end position="525"/>
    </location>
</feature>
<dbReference type="InterPro" id="IPR004387">
    <property type="entry name" value="Pept_M50_Zn"/>
</dbReference>
<evidence type="ECO:0000256" key="7">
    <source>
        <dbReference type="ARBA" id="ARBA00022833"/>
    </source>
</evidence>
<dbReference type="CDD" id="cd23081">
    <property type="entry name" value="cpPDZ_EcRseP-like"/>
    <property type="match status" value="1"/>
</dbReference>
<keyword evidence="9" id="KW-0482">Metalloprotease</keyword>
<dbReference type="Gene3D" id="2.30.42.10">
    <property type="match status" value="1"/>
</dbReference>
<keyword evidence="14" id="KW-0132">Cell division</keyword>
<evidence type="ECO:0000256" key="6">
    <source>
        <dbReference type="ARBA" id="ARBA00022801"/>
    </source>
</evidence>
<dbReference type="GO" id="GO:0006508">
    <property type="term" value="P:proteolysis"/>
    <property type="evidence" value="ECO:0007669"/>
    <property type="project" value="UniProtKB-KW"/>
</dbReference>
<dbReference type="PROSITE" id="PS50106">
    <property type="entry name" value="PDZ"/>
    <property type="match status" value="1"/>
</dbReference>
<evidence type="ECO:0000256" key="11">
    <source>
        <dbReference type="SAM" id="MobiDB-lite"/>
    </source>
</evidence>
<comment type="subcellular location">
    <subcellularLocation>
        <location evidence="2">Membrane</location>
        <topology evidence="2">Multi-pass membrane protein</topology>
    </subcellularLocation>
</comment>
<keyword evidence="4 14" id="KW-0645">Protease</keyword>
<evidence type="ECO:0000256" key="9">
    <source>
        <dbReference type="ARBA" id="ARBA00023049"/>
    </source>
</evidence>
<protein>
    <submittedName>
        <fullName evidence="14">Intramembrane protease RasP/YluC, implicated in cell division based on FtsL cleavage</fullName>
    </submittedName>
</protein>
<evidence type="ECO:0000256" key="4">
    <source>
        <dbReference type="ARBA" id="ARBA00022670"/>
    </source>
</evidence>
<keyword evidence="6" id="KW-0378">Hydrolase</keyword>
<dbReference type="InterPro" id="IPR001478">
    <property type="entry name" value="PDZ"/>
</dbReference>
<feature type="transmembrane region" description="Helical" evidence="12">
    <location>
        <begin position="267"/>
        <end position="287"/>
    </location>
</feature>
<gene>
    <name evidence="14" type="ORF">A176_004471</name>
</gene>
<dbReference type="Pfam" id="PF02163">
    <property type="entry name" value="Peptidase_M50"/>
    <property type="match status" value="1"/>
</dbReference>
<proteinExistence type="inferred from homology"/>
<keyword evidence="10 12" id="KW-0472">Membrane</keyword>
<evidence type="ECO:0000256" key="2">
    <source>
        <dbReference type="ARBA" id="ARBA00004141"/>
    </source>
</evidence>
<keyword evidence="14" id="KW-0131">Cell cycle</keyword>
<feature type="region of interest" description="Disordered" evidence="11">
    <location>
        <begin position="363"/>
        <end position="596"/>
    </location>
</feature>
<keyword evidence="7" id="KW-0862">Zinc</keyword>
<dbReference type="InterPro" id="IPR041489">
    <property type="entry name" value="PDZ_6"/>
</dbReference>
<keyword evidence="8 12" id="KW-1133">Transmembrane helix</keyword>
<evidence type="ECO:0000259" key="13">
    <source>
        <dbReference type="PROSITE" id="PS50106"/>
    </source>
</evidence>
<organism evidence="14 15">
    <name type="scientific">Pseudomyxococcus hansupus</name>
    <dbReference type="NCBI Taxonomy" id="1297742"/>
    <lineage>
        <taxon>Bacteria</taxon>
        <taxon>Pseudomonadati</taxon>
        <taxon>Myxococcota</taxon>
        <taxon>Myxococcia</taxon>
        <taxon>Myxococcales</taxon>
        <taxon>Cystobacterineae</taxon>
        <taxon>Myxococcaceae</taxon>
        <taxon>Pseudomyxococcus</taxon>
    </lineage>
</organism>
<feature type="transmembrane region" description="Helical" evidence="12">
    <location>
        <begin position="314"/>
        <end position="334"/>
    </location>
</feature>
<dbReference type="InterPro" id="IPR036034">
    <property type="entry name" value="PDZ_sf"/>
</dbReference>
<comment type="cofactor">
    <cofactor evidence="1">
        <name>Zn(2+)</name>
        <dbReference type="ChEBI" id="CHEBI:29105"/>
    </cofactor>
</comment>
<comment type="similarity">
    <text evidence="3">Belongs to the peptidase M50B family.</text>
</comment>
<dbReference type="Pfam" id="PF17820">
    <property type="entry name" value="PDZ_6"/>
    <property type="match status" value="1"/>
</dbReference>
<dbReference type="CDD" id="cd06163">
    <property type="entry name" value="S2P-M50_PDZ_RseP-like"/>
    <property type="match status" value="1"/>
</dbReference>
<dbReference type="SMART" id="SM00228">
    <property type="entry name" value="PDZ"/>
    <property type="match status" value="1"/>
</dbReference>
<evidence type="ECO:0000256" key="8">
    <source>
        <dbReference type="ARBA" id="ARBA00022989"/>
    </source>
</evidence>
<dbReference type="AlphaFoldDB" id="A0A0H4WXM9"/>
<feature type="compositionally biased region" description="Low complexity" evidence="11">
    <location>
        <begin position="381"/>
        <end position="464"/>
    </location>
</feature>
<feature type="transmembrane region" description="Helical" evidence="12">
    <location>
        <begin position="88"/>
        <end position="113"/>
    </location>
</feature>
<feature type="compositionally biased region" description="Low complexity" evidence="11">
    <location>
        <begin position="499"/>
        <end position="509"/>
    </location>
</feature>
<dbReference type="KEGG" id="mym:A176_004471"/>
<dbReference type="GO" id="GO:0016020">
    <property type="term" value="C:membrane"/>
    <property type="evidence" value="ECO:0007669"/>
    <property type="project" value="UniProtKB-SubCell"/>
</dbReference>
<evidence type="ECO:0000256" key="5">
    <source>
        <dbReference type="ARBA" id="ARBA00022692"/>
    </source>
</evidence>
<dbReference type="PANTHER" id="PTHR42837">
    <property type="entry name" value="REGULATOR OF SIGMA-E PROTEASE RSEP"/>
    <property type="match status" value="1"/>
</dbReference>
<reference evidence="14 15" key="1">
    <citation type="journal article" date="2016" name="PLoS ONE">
        <title>Complete Genome Sequence and Comparative Genomics of a Novel Myxobacterium Myxococcus hansupus.</title>
        <authorList>
            <person name="Sharma G."/>
            <person name="Narwani T."/>
            <person name="Subramanian S."/>
        </authorList>
    </citation>
    <scope>NUCLEOTIDE SEQUENCE [LARGE SCALE GENOMIC DNA]</scope>
    <source>
        <strain evidence="15">mixupus</strain>
    </source>
</reference>
<dbReference type="STRING" id="1297742.A176_004471"/>
<dbReference type="EMBL" id="CP012109">
    <property type="protein sequence ID" value="AKQ67559.1"/>
    <property type="molecule type" value="Genomic_DNA"/>
</dbReference>
<dbReference type="RefSeq" id="WP_002639069.1">
    <property type="nucleotide sequence ID" value="NZ_CP012109.1"/>
</dbReference>
<dbReference type="GO" id="GO:0051301">
    <property type="term" value="P:cell division"/>
    <property type="evidence" value="ECO:0007669"/>
    <property type="project" value="UniProtKB-KW"/>
</dbReference>
<feature type="compositionally biased region" description="Low complexity" evidence="11">
    <location>
        <begin position="559"/>
        <end position="590"/>
    </location>
</feature>
<evidence type="ECO:0000256" key="3">
    <source>
        <dbReference type="ARBA" id="ARBA00007931"/>
    </source>
</evidence>
<feature type="domain" description="PDZ" evidence="13">
    <location>
        <begin position="92"/>
        <end position="154"/>
    </location>
</feature>
<evidence type="ECO:0000256" key="12">
    <source>
        <dbReference type="SAM" id="Phobius"/>
    </source>
</evidence>
<dbReference type="PATRIC" id="fig|1297742.4.peg.4513"/>
<evidence type="ECO:0000313" key="14">
    <source>
        <dbReference type="EMBL" id="AKQ67559.1"/>
    </source>
</evidence>
<dbReference type="PANTHER" id="PTHR42837:SF2">
    <property type="entry name" value="MEMBRANE METALLOPROTEASE ARASP2, CHLOROPLASTIC-RELATED"/>
    <property type="match status" value="1"/>
</dbReference>
<evidence type="ECO:0000256" key="1">
    <source>
        <dbReference type="ARBA" id="ARBA00001947"/>
    </source>
</evidence>
<accession>A0A0H4WXM9</accession>
<dbReference type="GO" id="GO:0004222">
    <property type="term" value="F:metalloendopeptidase activity"/>
    <property type="evidence" value="ECO:0007669"/>
    <property type="project" value="InterPro"/>
</dbReference>
<evidence type="ECO:0000313" key="15">
    <source>
        <dbReference type="Proteomes" id="UP000009026"/>
    </source>
</evidence>
<dbReference type="InterPro" id="IPR008915">
    <property type="entry name" value="Peptidase_M50"/>
</dbReference>
<dbReference type="Proteomes" id="UP000009026">
    <property type="component" value="Chromosome"/>
</dbReference>
<evidence type="ECO:0000256" key="10">
    <source>
        <dbReference type="ARBA" id="ARBA00023136"/>
    </source>
</evidence>
<dbReference type="SUPFAM" id="SSF50156">
    <property type="entry name" value="PDZ domain-like"/>
    <property type="match status" value="1"/>
</dbReference>
<feature type="compositionally biased region" description="Polar residues" evidence="11">
    <location>
        <begin position="465"/>
        <end position="475"/>
    </location>
</feature>
<keyword evidence="15" id="KW-1185">Reference proteome</keyword>
<sequence length="596" mass="58867">MHYALVLLALGGLLTLHELGHLVAARMLGVRVPRFVFGFGPPLVSFRLWGTQYVVAAVPLGATAHLQGMNPHRADAEEAAGYTSRGPLLRILIILAGPLANYAVALGVLFALYTSGTHVVVPLTVGTVQPGSEAARAQLLPGDRIVKVAGQPLRTWSEFVEKVGAAPGVPLELSVERGDAPRTVVVRPRPDERGTGRIGVSQQYVYKAHGAAEALSHSFTHTVNVAAEGVVLLKRMMRGLVEDPEATNAGALVRQESADAMASGTDALLRTLVAASVVLALLTLLPVPGLDGGRILLLLVEAASGRRIPPRIETMAQTVGFLGIAVAVVVMATAEIRRAVPVRLGMEASPALDAGTQVAMPPSSAVLDAGPAATPAPAPAAPGKAAGAAVPGSAATPPGPSDAGATTTPGTNAAGTAPVAPKEPAPANGAPAQATDAGAAAGESAPADAGAITPPGVVPTRGPPNATQLGATASAESPPDTAAGTHPGISGATPLDSDAGTPPGASGATPPGPEGGAPSSASSETLPVTAREAPPSPSSETLPVTARKAPPSPSSETRPGPADGAPSSASSDTPPGTSAGTPSGTSSDTARGAAAP</sequence>